<dbReference type="Proteomes" id="UP001314205">
    <property type="component" value="Unassembled WGS sequence"/>
</dbReference>
<dbReference type="InterPro" id="IPR005312">
    <property type="entry name" value="DUF1759"/>
</dbReference>
<protein>
    <submittedName>
        <fullName evidence="1">Uncharacterized protein</fullName>
    </submittedName>
</protein>
<proteinExistence type="predicted"/>
<organism evidence="1 2">
    <name type="scientific">Parnassius mnemosyne</name>
    <name type="common">clouded apollo</name>
    <dbReference type="NCBI Taxonomy" id="213953"/>
    <lineage>
        <taxon>Eukaryota</taxon>
        <taxon>Metazoa</taxon>
        <taxon>Ecdysozoa</taxon>
        <taxon>Arthropoda</taxon>
        <taxon>Hexapoda</taxon>
        <taxon>Insecta</taxon>
        <taxon>Pterygota</taxon>
        <taxon>Neoptera</taxon>
        <taxon>Endopterygota</taxon>
        <taxon>Lepidoptera</taxon>
        <taxon>Glossata</taxon>
        <taxon>Ditrysia</taxon>
        <taxon>Papilionoidea</taxon>
        <taxon>Papilionidae</taxon>
        <taxon>Parnassiinae</taxon>
        <taxon>Parnassini</taxon>
        <taxon>Parnassius</taxon>
        <taxon>Driopa</taxon>
    </lineage>
</organism>
<dbReference type="AlphaFoldDB" id="A0AAV1MBJ4"/>
<comment type="caution">
    <text evidence="1">The sequence shown here is derived from an EMBL/GenBank/DDBJ whole genome shotgun (WGS) entry which is preliminary data.</text>
</comment>
<gene>
    <name evidence="1" type="ORF">PARMNEM_LOCUS22308</name>
</gene>
<dbReference type="Pfam" id="PF03564">
    <property type="entry name" value="DUF1759"/>
    <property type="match status" value="1"/>
</dbReference>
<accession>A0AAV1MBJ4</accession>
<reference evidence="1 2" key="1">
    <citation type="submission" date="2023-11" db="EMBL/GenBank/DDBJ databases">
        <authorList>
            <person name="Hedman E."/>
            <person name="Englund M."/>
            <person name="Stromberg M."/>
            <person name="Nyberg Akerstrom W."/>
            <person name="Nylinder S."/>
            <person name="Jareborg N."/>
            <person name="Kallberg Y."/>
            <person name="Kronander E."/>
        </authorList>
    </citation>
    <scope>NUCLEOTIDE SEQUENCE [LARGE SCALE GENOMIC DNA]</scope>
</reference>
<dbReference type="EMBL" id="CAVLGL010000159">
    <property type="protein sequence ID" value="CAK1604027.1"/>
    <property type="molecule type" value="Genomic_DNA"/>
</dbReference>
<sequence length="234" mass="27169">MADQLAKQHVAIMIPNSTKTGKLLTNTKKCSKDKRTRGYLETRMETLLDYWACYTKSYDLLTVSMDSETLKTKYDCDMDDNFEQTEEHYLDLKTWPKDKFYDITPMSESSKSDTTSELPKLRPKLPPIAISQFSGNYNQWMSFRALFLSLIHCDDRLSKIEAEQLLKNYSLTVANYDDAWIKLNERYENKLVILNNILSRFLTPKKLTTESAKGVKDSLDTTSQCLTSLKKFED</sequence>
<evidence type="ECO:0000313" key="1">
    <source>
        <dbReference type="EMBL" id="CAK1604027.1"/>
    </source>
</evidence>
<keyword evidence="2" id="KW-1185">Reference proteome</keyword>
<evidence type="ECO:0000313" key="2">
    <source>
        <dbReference type="Proteomes" id="UP001314205"/>
    </source>
</evidence>
<name>A0AAV1MBJ4_9NEOP</name>